<dbReference type="PROSITE" id="PS50053">
    <property type="entry name" value="UBIQUITIN_2"/>
    <property type="match status" value="1"/>
</dbReference>
<dbReference type="InterPro" id="IPR018200">
    <property type="entry name" value="USP_CS"/>
</dbReference>
<dbReference type="PROSITE" id="PS50235">
    <property type="entry name" value="USP_3"/>
    <property type="match status" value="1"/>
</dbReference>
<dbReference type="PROSITE" id="PS00972">
    <property type="entry name" value="USP_1"/>
    <property type="match status" value="1"/>
</dbReference>
<dbReference type="SUPFAM" id="SSF54001">
    <property type="entry name" value="Cysteine proteinases"/>
    <property type="match status" value="1"/>
</dbReference>
<organism evidence="11 12">
    <name type="scientific">Coccomyxa subellipsoidea</name>
    <dbReference type="NCBI Taxonomy" id="248742"/>
    <lineage>
        <taxon>Eukaryota</taxon>
        <taxon>Viridiplantae</taxon>
        <taxon>Chlorophyta</taxon>
        <taxon>core chlorophytes</taxon>
        <taxon>Trebouxiophyceae</taxon>
        <taxon>Trebouxiophyceae incertae sedis</taxon>
        <taxon>Coccomyxaceae</taxon>
        <taxon>Coccomyxa</taxon>
    </lineage>
</organism>
<dbReference type="Pfam" id="PF25010">
    <property type="entry name" value="ARM_UBP24_USP9X-Y"/>
    <property type="match status" value="1"/>
</dbReference>
<dbReference type="InterPro" id="IPR028889">
    <property type="entry name" value="USP"/>
</dbReference>
<evidence type="ECO:0000313" key="12">
    <source>
        <dbReference type="Proteomes" id="UP001491310"/>
    </source>
</evidence>
<accession>A0ABR2YQ73</accession>
<evidence type="ECO:0000256" key="7">
    <source>
        <dbReference type="ARBA" id="ARBA00022807"/>
    </source>
</evidence>
<evidence type="ECO:0000256" key="5">
    <source>
        <dbReference type="ARBA" id="ARBA00022786"/>
    </source>
</evidence>
<reference evidence="11 12" key="1">
    <citation type="journal article" date="2024" name="Nat. Commun.">
        <title>Phylogenomics reveals the evolutionary origins of lichenization in chlorophyte algae.</title>
        <authorList>
            <person name="Puginier C."/>
            <person name="Libourel C."/>
            <person name="Otte J."/>
            <person name="Skaloud P."/>
            <person name="Haon M."/>
            <person name="Grisel S."/>
            <person name="Petersen M."/>
            <person name="Berrin J.G."/>
            <person name="Delaux P.M."/>
            <person name="Dal Grande F."/>
            <person name="Keller J."/>
        </authorList>
    </citation>
    <scope>NUCLEOTIDE SEQUENCE [LARGE SCALE GENOMIC DNA]</scope>
    <source>
        <strain evidence="11 12">SAG 216-7</strain>
    </source>
</reference>
<evidence type="ECO:0000256" key="6">
    <source>
        <dbReference type="ARBA" id="ARBA00022801"/>
    </source>
</evidence>
<dbReference type="InterPro" id="IPR029071">
    <property type="entry name" value="Ubiquitin-like_domsf"/>
</dbReference>
<dbReference type="EMBL" id="JALJOT010000007">
    <property type="protein sequence ID" value="KAK9909139.1"/>
    <property type="molecule type" value="Genomic_DNA"/>
</dbReference>
<evidence type="ECO:0000256" key="2">
    <source>
        <dbReference type="ARBA" id="ARBA00009085"/>
    </source>
</evidence>
<dbReference type="InterPro" id="IPR001394">
    <property type="entry name" value="Peptidase_C19_UCH"/>
</dbReference>
<evidence type="ECO:0000259" key="9">
    <source>
        <dbReference type="PROSITE" id="PS50053"/>
    </source>
</evidence>
<evidence type="ECO:0000256" key="4">
    <source>
        <dbReference type="ARBA" id="ARBA00022670"/>
    </source>
</evidence>
<dbReference type="Proteomes" id="UP001491310">
    <property type="component" value="Unassembled WGS sequence"/>
</dbReference>
<dbReference type="Gene3D" id="3.90.70.10">
    <property type="entry name" value="Cysteine proteinases"/>
    <property type="match status" value="1"/>
</dbReference>
<dbReference type="InterPro" id="IPR000626">
    <property type="entry name" value="Ubiquitin-like_dom"/>
</dbReference>
<feature type="domain" description="Ubiquitin-like" evidence="9">
    <location>
        <begin position="915"/>
        <end position="990"/>
    </location>
</feature>
<keyword evidence="6" id="KW-0378">Hydrolase</keyword>
<evidence type="ECO:0000256" key="1">
    <source>
        <dbReference type="ARBA" id="ARBA00000707"/>
    </source>
</evidence>
<comment type="catalytic activity">
    <reaction evidence="1">
        <text>Thiol-dependent hydrolysis of ester, thioester, amide, peptide and isopeptide bonds formed by the C-terminal Gly of ubiquitin (a 76-residue protein attached to proteins as an intracellular targeting signal).</text>
        <dbReference type="EC" id="3.4.19.12"/>
    </reaction>
</comment>
<dbReference type="PROSITE" id="PS00973">
    <property type="entry name" value="USP_2"/>
    <property type="match status" value="1"/>
</dbReference>
<keyword evidence="12" id="KW-1185">Reference proteome</keyword>
<keyword evidence="4" id="KW-0645">Protease</keyword>
<comment type="caution">
    <text evidence="11">The sequence shown here is derived from an EMBL/GenBank/DDBJ whole genome shotgun (WGS) entry which is preliminary data.</text>
</comment>
<feature type="compositionally biased region" description="Low complexity" evidence="8">
    <location>
        <begin position="2117"/>
        <end position="2129"/>
    </location>
</feature>
<feature type="region of interest" description="Disordered" evidence="8">
    <location>
        <begin position="1836"/>
        <end position="1891"/>
    </location>
</feature>
<dbReference type="SUPFAM" id="SSF54236">
    <property type="entry name" value="Ubiquitin-like"/>
    <property type="match status" value="1"/>
</dbReference>
<evidence type="ECO:0000256" key="8">
    <source>
        <dbReference type="SAM" id="MobiDB-lite"/>
    </source>
</evidence>
<dbReference type="InterPro" id="IPR016024">
    <property type="entry name" value="ARM-type_fold"/>
</dbReference>
<proteinExistence type="inferred from homology"/>
<feature type="compositionally biased region" description="Low complexity" evidence="8">
    <location>
        <begin position="2002"/>
        <end position="2014"/>
    </location>
</feature>
<dbReference type="InterPro" id="IPR050164">
    <property type="entry name" value="Peptidase_C19"/>
</dbReference>
<dbReference type="SUPFAM" id="SSF48371">
    <property type="entry name" value="ARM repeat"/>
    <property type="match status" value="1"/>
</dbReference>
<feature type="region of interest" description="Disordered" evidence="8">
    <location>
        <begin position="2002"/>
        <end position="2053"/>
    </location>
</feature>
<feature type="domain" description="USP" evidence="10">
    <location>
        <begin position="1590"/>
        <end position="1988"/>
    </location>
</feature>
<keyword evidence="7" id="KW-0788">Thiol protease</keyword>
<feature type="compositionally biased region" description="Low complexity" evidence="8">
    <location>
        <begin position="1865"/>
        <end position="1883"/>
    </location>
</feature>
<evidence type="ECO:0000259" key="10">
    <source>
        <dbReference type="PROSITE" id="PS50235"/>
    </source>
</evidence>
<name>A0ABR2YQ73_9CHLO</name>
<sequence>MDAALSGSSLSNDESNSDLVEDIDDDFEMSSPTGTPVTIYPFTMQQFPLAEYNKLCEGLYRLPSWMVYPSDLANCLQAAATIVREAQRTGSASAETHNIKKLMRDTAPFAFEKCFSERSVFTWSDNVQQDILYAARHMVELTALKLKALVKCTGVPEACAELEEDLAGLLEALSRIFDPTTCFHQHNKNQDAGGIRPMDESFAQPLRSPAVSLVETDPEALEAAEDMMGEQFSWLAALLNHFADKRGFDAVCKLLEQAPCSFALLKMILDPLIKALQFLSPEARSHLALPCGVLLQRHISAALAGGVEALSDSGRDRMFNGVSALFSQIYSVQAYVTSPVAAEEVVSNVQREFVEKLLEHSVFNKHLTAVREINNMLQRAKDVRAVCADASGEKPMKDAVAWLVQKDMVQVLLRAHLHQRQYVDQVQKVLKTLATEDGLQADHLELLWNLTEKVDTFEAVKTNVYSVLGDLARDLHGPELDLLFSKFEACTGWPAPDTLKAMDLLKQLAKSDAKGTMAQRVLGLLWGLTFAPGAPAEVAQSHVLSESLHHYASVDEVGTPLVWDYMKRCISQIKRDDNPMALTVLNSLLEAFPSRVTGAKQDLRTQAVQTLDSEFNIMEVVVSSLEAFKDKVRKAAAASSSNGVPVEAAEPEALLIQQGATFQYLNFLTSIADSTGEPLQLKYLQRLWACLVAQPTSLYDHQLAFQLLLRIAHNGHIATADMAAILTECFPSLEPAAMTLKAFECFEYYLQKVAFEEGKLQNERIEEPSQAANTARTILLARDLDIKGLPYLWRVVLDGPPQLISDRARMVLVNLHVNLAENLVPKQAEVRAGLLRSCLDRLLAAAHALTGLPEGRSDWGAFGGPVPPAESPGYAREAQRAVRCLAVMQQLVEGCQGPSMPASPAHAASFQGQPTHVDVNMQGGKMLGAARGRIPLFTNDYVGALRRKVATRMGTTAPHVRLLFSGQELRSDSRMVGDAGLVEGHALHAIFTPHTNSYTELAPDEAGAQRSASPALLLAQQDDFYDVLLCLADFCPVTGVRHAATQLLDQLPTDQGVLGALQSAIDSPTPAQSLAPLLLPTGLDGQPVAKPARLLYMLQALNSLLFPIFEEAQATQAADKLQSTVLASNCVGVMLRALAVNNAAYEEDILLMRKLYATLQLLLSRLLKRAAAAPQLPPSRATKSDSAASAMSIGKPAGSTAAMEVSNAAAAASTASGGAVEQGTRDALGASAPASTGAPAVQPSAPSAAAAAAGSKGVASAGPGVHPAMLQEMLLFFVHHALHACRGWGAPPPPDTALADPKGNTLPEEDARLFVEALSGLRVLLDWQPPLVEKLLSYEGAQRLMTDGLLNVRHEEVRRNTANLLQLLARLPVGHAFSLQLLNGSLAAADTVPHHCDTFYQLFCALTHAIPDMPQQVQQVEVHLAEQLLGQLVAALAAPDDGMADNIPGRPPGAGGSRLEGKLKLTLALVQTLDRRSIGTCSDSGLVAKLLSEYLFPAAALLARMNGNRDFSVASLPQRDLYLALNARCSTRSARQAALELVADLMEHSIPCLKEGLQHLSWLHFQHEHFHESEFNLTGLEITRQASGFVGLKNAGATCYMNAVFQQLFMQPSIRALVLGAKEEPVAERNDSTFYQLQRMFAHLALSHAHFYKPQGFWRTFKDYDGEPLNVREHQDAYEFFTRLQDLVDQHLRERKETPAMQAVMGGTFAQQIICRSVNYRSEKEEDFYQISLDVRGKKTLEESLDFYCQGELMEGDNQYFCEEAGKKVDAVKRNCIKVLPHTLVIHLKRFEFDYETMTRWKIKDRFEFPQELDMYKYTVDGLAAREEADAAASSEAAASASTAPVGSGDAADGGNATSRDGKGASMSAPLTSAPATSAAEPTTPREPPNAKQYQYTLKGIVVHSGSAFAGHYYSYIKVRKQEGQGPAAGQWLCFDDNQVEPWDVANLDRDCFGGKQSESSFADRGLLTQVNEFDRPHSAYMLFYERSEELEPIEKLLQASVPSAPTPSNTPASGPLSKGLEAGMTGADPGAQTSVSAQQVGGGGQSLSTVPVPNMAATCPSILEEVTKANLDETEDVHLLDLDFFRFLRRLVDSNLEACQRKLRRTEPSPTKSAPSTGSTNGTGSNVGSAGGSARGSLRAGRNEDMEHVALLTTNLALKFIFMVYLRSHSNLRDDMREWRSALQALFEATPLAARMLLALAASDNLAAFSQALGLGNHMRELAPHFLENFITRNEQADVREWVGQVVTDALVFAVRYDGGGEITLTRDDLPEEGSAAWVVEMLVIALRRTVGLRPRAVKPGQMAPRLWNEQNYNIIRAYVELGPVQREHLLTEGILTPLVKTLERFAEHGAGREAAQPELNSLVFLLSTLIRRLEHPCERQAKMVNPYGRAPEAGESRQLFSPELYYKLTSEAVMELFLCYALLNDSEARLLMKWLLWYCRAESQNFLQILIGHVKKGRPEDICECIEEITDLVVVEDSMLDGRVRLFLGVDEKGHSHSAPEGILANLFKREIRNYLRRFTFVRIVLAVAQEYPQVKADVAEYGDWRPIYQSLVRESGLDHPLSAARRQTGFTSEELQDVLTGIKELCMESEEDDISAPNNDVD</sequence>
<dbReference type="PANTHER" id="PTHR24006:SF827">
    <property type="entry name" value="UBIQUITIN CARBOXYL-TERMINAL HYDROLASE 34"/>
    <property type="match status" value="1"/>
</dbReference>
<dbReference type="PANTHER" id="PTHR24006">
    <property type="entry name" value="UBIQUITIN CARBOXYL-TERMINAL HYDROLASE"/>
    <property type="match status" value="1"/>
</dbReference>
<protein>
    <recommendedName>
        <fullName evidence="3">ubiquitinyl hydrolase 1</fullName>
        <ecNumber evidence="3">3.4.19.12</ecNumber>
    </recommendedName>
</protein>
<dbReference type="InterPro" id="IPR056850">
    <property type="entry name" value="ARM_UBP34_24_USP9X_Y"/>
</dbReference>
<comment type="similarity">
    <text evidence="2">Belongs to the peptidase C19 family.</text>
</comment>
<dbReference type="InterPro" id="IPR038765">
    <property type="entry name" value="Papain-like_cys_pep_sf"/>
</dbReference>
<gene>
    <name evidence="11" type="ORF">WJX75_007765</name>
</gene>
<evidence type="ECO:0000256" key="3">
    <source>
        <dbReference type="ARBA" id="ARBA00012759"/>
    </source>
</evidence>
<feature type="region of interest" description="Disordered" evidence="8">
    <location>
        <begin position="2103"/>
        <end position="2141"/>
    </location>
</feature>
<dbReference type="Pfam" id="PF00443">
    <property type="entry name" value="UCH"/>
    <property type="match status" value="1"/>
</dbReference>
<evidence type="ECO:0000313" key="11">
    <source>
        <dbReference type="EMBL" id="KAK9909139.1"/>
    </source>
</evidence>
<keyword evidence="5" id="KW-0833">Ubl conjugation pathway</keyword>
<dbReference type="EC" id="3.4.19.12" evidence="3"/>